<evidence type="ECO:0000313" key="7">
    <source>
        <dbReference type="Proteomes" id="UP000199495"/>
    </source>
</evidence>
<dbReference type="AlphaFoldDB" id="A0A1G7S3B0"/>
<evidence type="ECO:0000256" key="3">
    <source>
        <dbReference type="ARBA" id="ARBA00022729"/>
    </source>
</evidence>
<dbReference type="InterPro" id="IPR006059">
    <property type="entry name" value="SBP"/>
</dbReference>
<gene>
    <name evidence="6" type="ORF">SAMN04487974_101277</name>
</gene>
<evidence type="ECO:0000256" key="4">
    <source>
        <dbReference type="ARBA" id="ARBA00022764"/>
    </source>
</evidence>
<keyword evidence="7" id="KW-1185">Reference proteome</keyword>
<dbReference type="GO" id="GO:1901982">
    <property type="term" value="F:maltose binding"/>
    <property type="evidence" value="ECO:0007669"/>
    <property type="project" value="TreeGrafter"/>
</dbReference>
<protein>
    <submittedName>
        <fullName evidence="6">Multiple sugar transport system substrate-binding protein</fullName>
    </submittedName>
</protein>
<dbReference type="PANTHER" id="PTHR30061">
    <property type="entry name" value="MALTOSE-BINDING PERIPLASMIC PROTEIN"/>
    <property type="match status" value="1"/>
</dbReference>
<dbReference type="GO" id="GO:0015768">
    <property type="term" value="P:maltose transport"/>
    <property type="evidence" value="ECO:0007669"/>
    <property type="project" value="TreeGrafter"/>
</dbReference>
<evidence type="ECO:0000313" key="6">
    <source>
        <dbReference type="EMBL" id="SDG17466.1"/>
    </source>
</evidence>
<dbReference type="Gene3D" id="3.40.190.10">
    <property type="entry name" value="Periplasmic binding protein-like II"/>
    <property type="match status" value="2"/>
</dbReference>
<feature type="chain" id="PRO_5011614809" evidence="5">
    <location>
        <begin position="30"/>
        <end position="438"/>
    </location>
</feature>
<dbReference type="STRING" id="440168.SAMN04487974_101277"/>
<sequence length="438" mass="47627">MKTLPSVLARTTSLLGATALTLSALPAIAQDDLITRNRVGPADAENVLTFRLTAYDLYSADPATAEGFEALFTDFINEHPGWRIETQLQTGNLNEEQARILEQAQAGRGPDCAMIDSAQLATFKEAGVLSPMNDFLTDDEIADFFPYVRDAVTDEDGNVLALWWFTDLRVLYRNTEIVPDAPQTWDETQAAALQSVEAGYEGLLFNGGRTEGTAFDWLAFFWAQGGELVDDAGKPVFYEGDNREKFLAALDFYDQLVETGAAPQRVTTITNYDDITAEAAAGTTAMFIGGNWQYAQLQSTLPEEMASQWAVSELPGPTPDQRATGTGGWSIAALSDDPAKVEICADIARLYAGPGNAFQRLLPTSAALYNEYDEFAGPEFETFAAALENGQSRPGVAIYPEMSTQIQIMLGEVLSQTKEPEQALNDAVVAIEAAYARQ</sequence>
<evidence type="ECO:0000256" key="1">
    <source>
        <dbReference type="ARBA" id="ARBA00008520"/>
    </source>
</evidence>
<dbReference type="PANTHER" id="PTHR30061:SF50">
    <property type="entry name" value="MALTOSE_MALTODEXTRIN-BINDING PERIPLASMIC PROTEIN"/>
    <property type="match status" value="1"/>
</dbReference>
<evidence type="ECO:0000256" key="5">
    <source>
        <dbReference type="SAM" id="SignalP"/>
    </source>
</evidence>
<dbReference type="Proteomes" id="UP000199495">
    <property type="component" value="Unassembled WGS sequence"/>
</dbReference>
<keyword evidence="6" id="KW-0762">Sugar transport</keyword>
<accession>A0A1G7S3B0</accession>
<dbReference type="OrthoDB" id="9805950at2"/>
<dbReference type="GO" id="GO:0055052">
    <property type="term" value="C:ATP-binding cassette (ABC) transporter complex, substrate-binding subunit-containing"/>
    <property type="evidence" value="ECO:0007669"/>
    <property type="project" value="TreeGrafter"/>
</dbReference>
<dbReference type="Pfam" id="PF13416">
    <property type="entry name" value="SBP_bac_8"/>
    <property type="match status" value="1"/>
</dbReference>
<feature type="signal peptide" evidence="5">
    <location>
        <begin position="1"/>
        <end position="29"/>
    </location>
</feature>
<dbReference type="GO" id="GO:0042956">
    <property type="term" value="P:maltodextrin transmembrane transport"/>
    <property type="evidence" value="ECO:0007669"/>
    <property type="project" value="TreeGrafter"/>
</dbReference>
<dbReference type="EMBL" id="FNCS01000001">
    <property type="protein sequence ID" value="SDG17466.1"/>
    <property type="molecule type" value="Genomic_DNA"/>
</dbReference>
<dbReference type="SUPFAM" id="SSF53850">
    <property type="entry name" value="Periplasmic binding protein-like II"/>
    <property type="match status" value="1"/>
</dbReference>
<name>A0A1G7S3B0_9HYPH</name>
<organism evidence="6 7">
    <name type="scientific">Pelagibacterium luteolum</name>
    <dbReference type="NCBI Taxonomy" id="440168"/>
    <lineage>
        <taxon>Bacteria</taxon>
        <taxon>Pseudomonadati</taxon>
        <taxon>Pseudomonadota</taxon>
        <taxon>Alphaproteobacteria</taxon>
        <taxon>Hyphomicrobiales</taxon>
        <taxon>Devosiaceae</taxon>
        <taxon>Pelagibacterium</taxon>
    </lineage>
</organism>
<proteinExistence type="inferred from homology"/>
<keyword evidence="3 5" id="KW-0732">Signal</keyword>
<dbReference type="RefSeq" id="WP_090590150.1">
    <property type="nucleotide sequence ID" value="NZ_FNCS01000001.1"/>
</dbReference>
<reference evidence="6 7" key="1">
    <citation type="submission" date="2016-10" db="EMBL/GenBank/DDBJ databases">
        <authorList>
            <person name="de Groot N.N."/>
        </authorList>
    </citation>
    <scope>NUCLEOTIDE SEQUENCE [LARGE SCALE GENOMIC DNA]</scope>
    <source>
        <strain evidence="6 7">CGMCC 1.10267</strain>
    </source>
</reference>
<keyword evidence="2" id="KW-0813">Transport</keyword>
<comment type="similarity">
    <text evidence="1">Belongs to the bacterial solute-binding protein 1 family.</text>
</comment>
<evidence type="ECO:0000256" key="2">
    <source>
        <dbReference type="ARBA" id="ARBA00022448"/>
    </source>
</evidence>
<keyword evidence="4" id="KW-0574">Periplasm</keyword>